<feature type="repeat" description="TPR" evidence="1">
    <location>
        <begin position="475"/>
        <end position="508"/>
    </location>
</feature>
<accession>A0ABS3CG21</accession>
<reference evidence="4 5" key="1">
    <citation type="submission" date="2021-03" db="EMBL/GenBank/DDBJ databases">
        <title>novel species isolated from a fishpond in China.</title>
        <authorList>
            <person name="Lu H."/>
            <person name="Cai Z."/>
        </authorList>
    </citation>
    <scope>NUCLEOTIDE SEQUENCE [LARGE SCALE GENOMIC DNA]</scope>
    <source>
        <strain evidence="4 5">YJ13C</strain>
    </source>
</reference>
<keyword evidence="2" id="KW-0812">Transmembrane</keyword>
<dbReference type="Proteomes" id="UP000664480">
    <property type="component" value="Unassembled WGS sequence"/>
</dbReference>
<dbReference type="EMBL" id="JAFKCU010000002">
    <property type="protein sequence ID" value="MBN7816050.1"/>
    <property type="molecule type" value="Genomic_DNA"/>
</dbReference>
<dbReference type="RefSeq" id="WP_206586684.1">
    <property type="nucleotide sequence ID" value="NZ_JAFKCU010000002.1"/>
</dbReference>
<evidence type="ECO:0000259" key="3">
    <source>
        <dbReference type="PROSITE" id="PS50125"/>
    </source>
</evidence>
<dbReference type="SUPFAM" id="SSF55073">
    <property type="entry name" value="Nucleotide cyclase"/>
    <property type="match status" value="1"/>
</dbReference>
<sequence length="734" mass="83293">MSVELNRKHSIVYFSDIVGYTKLMGKNEDEAFDLVTQNLRVHSEIMSKYNGQIIKELGDGILGTFETAEEALLASIEIQKIWIQEGKLELRIGLHCGEIIYDHGDVFGDAVNIAARIQGIGIPSCVIFSDKVLPLIEHKTEFTYNKLGKFELKNVEKDISLFALTNPPCSRPERKDLLKNAANQKQSTWMFWTAAIISTTLVLFLIYSLIWNDYTWEKEKSVAVLPFTNTVANQDQAFFAEGLTEDIINHVTKLEKVKVIDKAAVYEFQDSQIPIDSIASILDVSTIVQGSIQWIGDNIRISIEMIDPVENKTLWTETYNREVRDIFKVQAEIASKIADILNYKLSSTEKEQISKEQTVSFDAYELYLKGKESYSNFSEKNTYDAIGFYKEAIEIDPNYASAYTGLADSYARLDYFGEGSNWLDSSLAASEKALSIDPQLEDAFKSRGSVFYYKGQLEYAQMSFEKALVLNPNLSGAIGNLATVYMTQGKLAEALKYQQKSASLNPTNFVPFQITGWIYRLLNHPNEAIDWLQKANSLTFDPVTSEQIAYTYLSQNKKKEALEQIDLILAQDDKSDYNLSSAGFIAFMAEEMDLAFPYLNEAYQLNPEMKNDKSHPTPIVLAYIYLQNQNKTEAESLINPAIEVRLSAVQATEQDFNIWLDLAQLEALKNNGSKVVEYLNQAYKNGFRDDFYISRNPILKPFLNDPGVQNIVNQILDKRFESNKQLVSNQLIMK</sequence>
<dbReference type="InterPro" id="IPR029787">
    <property type="entry name" value="Nucleotide_cyclase"/>
</dbReference>
<dbReference type="Gene3D" id="1.25.40.10">
    <property type="entry name" value="Tetratricopeptide repeat domain"/>
    <property type="match status" value="2"/>
</dbReference>
<dbReference type="SUPFAM" id="SSF48452">
    <property type="entry name" value="TPR-like"/>
    <property type="match status" value="1"/>
</dbReference>
<gene>
    <name evidence="4" type="ORF">J0A69_11450</name>
</gene>
<organism evidence="4 5">
    <name type="scientific">Algoriphagus pacificus</name>
    <dbReference type="NCBI Taxonomy" id="2811234"/>
    <lineage>
        <taxon>Bacteria</taxon>
        <taxon>Pseudomonadati</taxon>
        <taxon>Bacteroidota</taxon>
        <taxon>Cytophagia</taxon>
        <taxon>Cytophagales</taxon>
        <taxon>Cyclobacteriaceae</taxon>
        <taxon>Algoriphagus</taxon>
    </lineage>
</organism>
<dbReference type="Pfam" id="PF13374">
    <property type="entry name" value="TPR_10"/>
    <property type="match status" value="1"/>
</dbReference>
<feature type="repeat" description="TPR" evidence="1">
    <location>
        <begin position="441"/>
        <end position="474"/>
    </location>
</feature>
<keyword evidence="5" id="KW-1185">Reference proteome</keyword>
<dbReference type="PROSITE" id="PS50005">
    <property type="entry name" value="TPR"/>
    <property type="match status" value="2"/>
</dbReference>
<evidence type="ECO:0000256" key="2">
    <source>
        <dbReference type="SAM" id="Phobius"/>
    </source>
</evidence>
<dbReference type="InterPro" id="IPR011990">
    <property type="entry name" value="TPR-like_helical_dom_sf"/>
</dbReference>
<comment type="caution">
    <text evidence="4">The sequence shown here is derived from an EMBL/GenBank/DDBJ whole genome shotgun (WGS) entry which is preliminary data.</text>
</comment>
<dbReference type="InterPro" id="IPR001054">
    <property type="entry name" value="A/G_cyclase"/>
</dbReference>
<feature type="domain" description="Guanylate cyclase" evidence="3">
    <location>
        <begin position="11"/>
        <end position="118"/>
    </location>
</feature>
<evidence type="ECO:0000313" key="5">
    <source>
        <dbReference type="Proteomes" id="UP000664480"/>
    </source>
</evidence>
<dbReference type="Gene3D" id="3.30.70.1230">
    <property type="entry name" value="Nucleotide cyclase"/>
    <property type="match status" value="1"/>
</dbReference>
<dbReference type="PANTHER" id="PTHR12558:SF13">
    <property type="entry name" value="CELL DIVISION CYCLE PROTEIN 27 HOMOLOG"/>
    <property type="match status" value="1"/>
</dbReference>
<dbReference type="CDD" id="cd07302">
    <property type="entry name" value="CHD"/>
    <property type="match status" value="1"/>
</dbReference>
<dbReference type="InterPro" id="IPR019734">
    <property type="entry name" value="TPR_rpt"/>
</dbReference>
<feature type="transmembrane region" description="Helical" evidence="2">
    <location>
        <begin position="189"/>
        <end position="211"/>
    </location>
</feature>
<dbReference type="Gene3D" id="3.40.50.10610">
    <property type="entry name" value="ABC-type transport auxiliary lipoprotein component"/>
    <property type="match status" value="1"/>
</dbReference>
<protein>
    <submittedName>
        <fullName evidence="4">Tetratricopeptide repeat protein</fullName>
    </submittedName>
</protein>
<evidence type="ECO:0000256" key="1">
    <source>
        <dbReference type="PROSITE-ProRule" id="PRU00339"/>
    </source>
</evidence>
<name>A0ABS3CG21_9BACT</name>
<dbReference type="SMART" id="SM00028">
    <property type="entry name" value="TPR"/>
    <property type="match status" value="4"/>
</dbReference>
<keyword evidence="2" id="KW-0472">Membrane</keyword>
<keyword evidence="2" id="KW-1133">Transmembrane helix</keyword>
<proteinExistence type="predicted"/>
<dbReference type="Pfam" id="PF00211">
    <property type="entry name" value="Guanylate_cyc"/>
    <property type="match status" value="1"/>
</dbReference>
<evidence type="ECO:0000313" key="4">
    <source>
        <dbReference type="EMBL" id="MBN7816050.1"/>
    </source>
</evidence>
<dbReference type="PROSITE" id="PS50125">
    <property type="entry name" value="GUANYLATE_CYCLASE_2"/>
    <property type="match status" value="1"/>
</dbReference>
<dbReference type="PANTHER" id="PTHR12558">
    <property type="entry name" value="CELL DIVISION CYCLE 16,23,27"/>
    <property type="match status" value="1"/>
</dbReference>
<keyword evidence="1" id="KW-0802">TPR repeat</keyword>